<dbReference type="InterPro" id="IPR000477">
    <property type="entry name" value="RT_dom"/>
</dbReference>
<reference evidence="3" key="1">
    <citation type="submission" date="2021-03" db="EMBL/GenBank/DDBJ databases">
        <title>Draft genome sequence of rust myrtle Austropuccinia psidii MF-1, a brazilian biotype.</title>
        <authorList>
            <person name="Quecine M.C."/>
            <person name="Pachon D.M.R."/>
            <person name="Bonatelli M.L."/>
            <person name="Correr F.H."/>
            <person name="Franceschini L.M."/>
            <person name="Leite T.F."/>
            <person name="Margarido G.R.A."/>
            <person name="Almeida C.A."/>
            <person name="Ferrarezi J.A."/>
            <person name="Labate C.A."/>
        </authorList>
    </citation>
    <scope>NUCLEOTIDE SEQUENCE</scope>
    <source>
        <strain evidence="3">MF-1</strain>
    </source>
</reference>
<evidence type="ECO:0000313" key="3">
    <source>
        <dbReference type="EMBL" id="MBW0514389.1"/>
    </source>
</evidence>
<accession>A0A9Q3HTB6</accession>
<dbReference type="PANTHER" id="PTHR24559">
    <property type="entry name" value="TRANSPOSON TY3-I GAG-POL POLYPROTEIN"/>
    <property type="match status" value="1"/>
</dbReference>
<proteinExistence type="predicted"/>
<keyword evidence="4" id="KW-1185">Reference proteome</keyword>
<dbReference type="Pfam" id="PF00078">
    <property type="entry name" value="RVT_1"/>
    <property type="match status" value="1"/>
</dbReference>
<organism evidence="3 4">
    <name type="scientific">Austropuccinia psidii MF-1</name>
    <dbReference type="NCBI Taxonomy" id="1389203"/>
    <lineage>
        <taxon>Eukaryota</taxon>
        <taxon>Fungi</taxon>
        <taxon>Dikarya</taxon>
        <taxon>Basidiomycota</taxon>
        <taxon>Pucciniomycotina</taxon>
        <taxon>Pucciniomycetes</taxon>
        <taxon>Pucciniales</taxon>
        <taxon>Sphaerophragmiaceae</taxon>
        <taxon>Austropuccinia</taxon>
    </lineage>
</organism>
<evidence type="ECO:0000259" key="2">
    <source>
        <dbReference type="Pfam" id="PF00078"/>
    </source>
</evidence>
<dbReference type="Proteomes" id="UP000765509">
    <property type="component" value="Unassembled WGS sequence"/>
</dbReference>
<dbReference type="SUPFAM" id="SSF56672">
    <property type="entry name" value="DNA/RNA polymerases"/>
    <property type="match status" value="1"/>
</dbReference>
<comment type="caution">
    <text evidence="3">The sequence shown here is derived from an EMBL/GenBank/DDBJ whole genome shotgun (WGS) entry which is preliminary data.</text>
</comment>
<dbReference type="Gene3D" id="3.10.10.10">
    <property type="entry name" value="HIV Type 1 Reverse Transcriptase, subunit A, domain 1"/>
    <property type="match status" value="1"/>
</dbReference>
<dbReference type="OrthoDB" id="6776789at2759"/>
<dbReference type="EMBL" id="AVOT02023982">
    <property type="protein sequence ID" value="MBW0514389.1"/>
    <property type="molecule type" value="Genomic_DNA"/>
</dbReference>
<gene>
    <name evidence="3" type="ORF">O181_054104</name>
</gene>
<evidence type="ECO:0000256" key="1">
    <source>
        <dbReference type="SAM" id="MobiDB-lite"/>
    </source>
</evidence>
<evidence type="ECO:0000313" key="4">
    <source>
        <dbReference type="Proteomes" id="UP000765509"/>
    </source>
</evidence>
<feature type="compositionally biased region" description="Basic and acidic residues" evidence="1">
    <location>
        <begin position="78"/>
        <end position="88"/>
    </location>
</feature>
<dbReference type="InterPro" id="IPR043502">
    <property type="entry name" value="DNA/RNA_pol_sf"/>
</dbReference>
<feature type="compositionally biased region" description="Acidic residues" evidence="1">
    <location>
        <begin position="89"/>
        <end position="102"/>
    </location>
</feature>
<feature type="domain" description="Reverse transcriptase" evidence="2">
    <location>
        <begin position="411"/>
        <end position="543"/>
    </location>
</feature>
<dbReference type="PANTHER" id="PTHR24559:SF444">
    <property type="entry name" value="REVERSE TRANSCRIPTASE DOMAIN-CONTAINING PROTEIN"/>
    <property type="match status" value="1"/>
</dbReference>
<protein>
    <recommendedName>
        <fullName evidence="2">Reverse transcriptase domain-containing protein</fullName>
    </recommendedName>
</protein>
<dbReference type="InterPro" id="IPR043128">
    <property type="entry name" value="Rev_trsase/Diguanyl_cyclase"/>
</dbReference>
<name>A0A9Q3HTB6_9BASI</name>
<dbReference type="Gene3D" id="3.30.70.270">
    <property type="match status" value="1"/>
</dbReference>
<sequence>MLHRRVYQCNVYQCTRRHSDKDKNWTLKVKKSHLSKNIKQKKLSSPIHPNNNEQRKCHKYEGIGSLANNCLEKSKINEIVETEDHNDKEEEYESEKETEESETSEKDAIKIINAQIDNIDLIYEVLHVNSDLPQVGTSDTSLTNIQDAKLYRTKPEKGMGYTAGISSLSTIMVGNQEAKVNLDSGAYCTCDGKSHLKTIGPDWEEILIPIQGVKFSSASESIKPLGIIDLTLIFHHPSQCIILKVEFVVVDNCASSHFILGNDHLSIYGIDISNHKDRYFTIGDSKRQKFGFFNNKRQITVIKNEEKSPEMDFFKTEQLKEGEFNHELPEPLGAIIGHEVDIILNVEKPYPPLLRRPAYQANPRATEALEVHIKEILDLGVLRKVGNNEQVEVNAPVIITWHNGKPRIGGGFRALNTYTIPDTYPIPRIHDTSTKLYQAKFIKAMDALKGCHQNVFTENAKKLLRIIIHCRIFEYLRMPFGIKNAPSHYQRMMNTIFPGELLEGWLIIYIDDIIVCSENWHSHSSRLERVLQKIVQVNMKTSVKSVILDTMN</sequence>
<dbReference type="AlphaFoldDB" id="A0A9Q3HTB6"/>
<dbReference type="InterPro" id="IPR053134">
    <property type="entry name" value="RNA-dir_DNA_polymerase"/>
</dbReference>
<feature type="region of interest" description="Disordered" evidence="1">
    <location>
        <begin position="78"/>
        <end position="106"/>
    </location>
</feature>
<dbReference type="CDD" id="cd01647">
    <property type="entry name" value="RT_LTR"/>
    <property type="match status" value="1"/>
</dbReference>